<dbReference type="AlphaFoldDB" id="A0A066Z367"/>
<feature type="compositionally biased region" description="Basic and acidic residues" evidence="1">
    <location>
        <begin position="17"/>
        <end position="28"/>
    </location>
</feature>
<evidence type="ECO:0000256" key="1">
    <source>
        <dbReference type="SAM" id="MobiDB-lite"/>
    </source>
</evidence>
<dbReference type="HOGENOM" id="CLU_3217440_0_0_11"/>
<gene>
    <name evidence="2" type="ORF">KCH_37120</name>
</gene>
<organism evidence="2 3">
    <name type="scientific">Kitasatospora cheerisanensis KCTC 2395</name>
    <dbReference type="NCBI Taxonomy" id="1348663"/>
    <lineage>
        <taxon>Bacteria</taxon>
        <taxon>Bacillati</taxon>
        <taxon>Actinomycetota</taxon>
        <taxon>Actinomycetes</taxon>
        <taxon>Kitasatosporales</taxon>
        <taxon>Streptomycetaceae</taxon>
        <taxon>Kitasatospora</taxon>
    </lineage>
</organism>
<reference evidence="2 3" key="1">
    <citation type="submission" date="2014-05" db="EMBL/GenBank/DDBJ databases">
        <title>Draft Genome Sequence of Kitasatospora cheerisanensis KCTC 2395.</title>
        <authorList>
            <person name="Nam D.H."/>
        </authorList>
    </citation>
    <scope>NUCLEOTIDE SEQUENCE [LARGE SCALE GENOMIC DNA]</scope>
    <source>
        <strain evidence="2 3">KCTC 2395</strain>
    </source>
</reference>
<comment type="caution">
    <text evidence="2">The sequence shown here is derived from an EMBL/GenBank/DDBJ whole genome shotgun (WGS) entry which is preliminary data.</text>
</comment>
<evidence type="ECO:0000313" key="3">
    <source>
        <dbReference type="Proteomes" id="UP000027178"/>
    </source>
</evidence>
<sequence>MASQGRGLSRRVHRRERATDRLGHDRRQPPRHLPQSVGVAVVLL</sequence>
<evidence type="ECO:0000313" key="2">
    <source>
        <dbReference type="EMBL" id="KDN84620.1"/>
    </source>
</evidence>
<dbReference type="Proteomes" id="UP000027178">
    <property type="component" value="Unassembled WGS sequence"/>
</dbReference>
<dbReference type="EMBL" id="JNBY01000092">
    <property type="protein sequence ID" value="KDN84620.1"/>
    <property type="molecule type" value="Genomic_DNA"/>
</dbReference>
<proteinExistence type="predicted"/>
<name>A0A066Z367_9ACTN</name>
<accession>A0A066Z367</accession>
<feature type="region of interest" description="Disordered" evidence="1">
    <location>
        <begin position="1"/>
        <end position="39"/>
    </location>
</feature>
<protein>
    <submittedName>
        <fullName evidence="2">Uncharacterized protein</fullName>
    </submittedName>
</protein>
<keyword evidence="3" id="KW-1185">Reference proteome</keyword>